<evidence type="ECO:0000313" key="3">
    <source>
        <dbReference type="EMBL" id="TVY41208.1"/>
    </source>
</evidence>
<comment type="similarity">
    <text evidence="1">Belongs to the NUP family.</text>
</comment>
<reference evidence="3 4" key="1">
    <citation type="submission" date="2018-05" db="EMBL/GenBank/DDBJ databases">
        <title>Genome sequencing and assembly of the regulated plant pathogen Lachnellula willkommii and related sister species for the development of diagnostic species identification markers.</title>
        <authorList>
            <person name="Giroux E."/>
            <person name="Bilodeau G."/>
        </authorList>
    </citation>
    <scope>NUCLEOTIDE SEQUENCE [LARGE SCALE GENOMIC DNA]</scope>
    <source>
        <strain evidence="3 4">CBS 197.66</strain>
    </source>
</reference>
<dbReference type="InterPro" id="IPR009486">
    <property type="entry name" value="Pur_nuclsid_perm"/>
</dbReference>
<protein>
    <submittedName>
        <fullName evidence="3">Purine nucleoside permease</fullName>
    </submittedName>
</protein>
<dbReference type="GO" id="GO:0055085">
    <property type="term" value="P:transmembrane transport"/>
    <property type="evidence" value="ECO:0007669"/>
    <property type="project" value="InterPro"/>
</dbReference>
<dbReference type="PIRSF" id="PIRSF013171">
    <property type="entry name" value="Pur_nuclsid_perm"/>
    <property type="match status" value="1"/>
</dbReference>
<proteinExistence type="inferred from homology"/>
<evidence type="ECO:0000256" key="2">
    <source>
        <dbReference type="SAM" id="SignalP"/>
    </source>
</evidence>
<evidence type="ECO:0000256" key="1">
    <source>
        <dbReference type="PIRNR" id="PIRNR013171"/>
    </source>
</evidence>
<name>A0A8H8RSY4_9HELO</name>
<dbReference type="OrthoDB" id="2331083at2759"/>
<organism evidence="3 4">
    <name type="scientific">Lachnellula subtilissima</name>
    <dbReference type="NCBI Taxonomy" id="602034"/>
    <lineage>
        <taxon>Eukaryota</taxon>
        <taxon>Fungi</taxon>
        <taxon>Dikarya</taxon>
        <taxon>Ascomycota</taxon>
        <taxon>Pezizomycotina</taxon>
        <taxon>Leotiomycetes</taxon>
        <taxon>Helotiales</taxon>
        <taxon>Lachnaceae</taxon>
        <taxon>Lachnellula</taxon>
    </lineage>
</organism>
<dbReference type="Pfam" id="PF06516">
    <property type="entry name" value="NUP"/>
    <property type="match status" value="1"/>
</dbReference>
<feature type="signal peptide" evidence="2">
    <location>
        <begin position="1"/>
        <end position="18"/>
    </location>
</feature>
<dbReference type="PANTHER" id="PTHR38643:SF1">
    <property type="entry name" value="PURINE NUCLEOSIDE PERMEASE C285.05-RELATED"/>
    <property type="match status" value="1"/>
</dbReference>
<sequence>MSLSIVITSLCFCSVALAFPDIHGSVQTREEQPNGFRPISPKVFVISMFTDEGEAWYGIPEFDILAKNITVPGISPLFPQVHCTSNDDVCQVTTGEAEINAASTISSIVYSSLFNLRQTYFLIAGVAGVNPKVSTIGAVTFARYAVQVALQYEIDAREKPQGWNTGYFPQGSSSPTDYPSELYGTEVFEVNEQLRQIAISFAQTARLNDTADAKSYRALYASTKSFAPGAQPPTIIACDTATSDVYPTGGLLGDAFENTTSLFTNGSGIYCTTQQEDNATLEALLRAATTGLVEFSRIIIMRTASDFDRPYTNQTILNNLLDEFQGLEPSIENIYLAGIKVIEGILHGWANQFEAGIKADNYVGDIFGTLGGEPDFGPGSIFCRWQRQNSKEGLEI</sequence>
<accession>A0A8H8RSY4</accession>
<dbReference type="AlphaFoldDB" id="A0A8H8RSY4"/>
<gene>
    <name evidence="3" type="primary">NUP_0</name>
    <name evidence="3" type="ORF">LSUB1_G004306</name>
</gene>
<dbReference type="EMBL" id="QGMJ01000146">
    <property type="protein sequence ID" value="TVY41208.1"/>
    <property type="molecule type" value="Genomic_DNA"/>
</dbReference>
<keyword evidence="4" id="KW-1185">Reference proteome</keyword>
<dbReference type="Proteomes" id="UP000462212">
    <property type="component" value="Unassembled WGS sequence"/>
</dbReference>
<comment type="caution">
    <text evidence="3">The sequence shown here is derived from an EMBL/GenBank/DDBJ whole genome shotgun (WGS) entry which is preliminary data.</text>
</comment>
<feature type="chain" id="PRO_5034835131" evidence="2">
    <location>
        <begin position="19"/>
        <end position="396"/>
    </location>
</feature>
<evidence type="ECO:0000313" key="4">
    <source>
        <dbReference type="Proteomes" id="UP000462212"/>
    </source>
</evidence>
<comment type="function">
    <text evidence="1">Nucleoside permease that transports adenosine and guanosine.</text>
</comment>
<keyword evidence="2" id="KW-0732">Signal</keyword>
<dbReference type="GO" id="GO:0005783">
    <property type="term" value="C:endoplasmic reticulum"/>
    <property type="evidence" value="ECO:0007669"/>
    <property type="project" value="TreeGrafter"/>
</dbReference>
<dbReference type="PANTHER" id="PTHR38643">
    <property type="entry name" value="PURINE NUCLEOSIDE PERMEASE C285.05-RELATED"/>
    <property type="match status" value="1"/>
</dbReference>
<keyword evidence="1" id="KW-0813">Transport</keyword>